<feature type="domain" description="Guanylate cyclase" evidence="3">
    <location>
        <begin position="1189"/>
        <end position="1313"/>
    </location>
</feature>
<evidence type="ECO:0000256" key="2">
    <source>
        <dbReference type="SAM" id="Phobius"/>
    </source>
</evidence>
<keyword evidence="2" id="KW-1133">Transmembrane helix</keyword>
<dbReference type="InterPro" id="IPR000014">
    <property type="entry name" value="PAS"/>
</dbReference>
<proteinExistence type="predicted"/>
<dbReference type="GO" id="GO:0019934">
    <property type="term" value="P:cGMP-mediated signaling"/>
    <property type="evidence" value="ECO:0007669"/>
    <property type="project" value="TreeGrafter"/>
</dbReference>
<dbReference type="Pfam" id="PF13188">
    <property type="entry name" value="PAS_8"/>
    <property type="match status" value="1"/>
</dbReference>
<feature type="transmembrane region" description="Helical" evidence="2">
    <location>
        <begin position="745"/>
        <end position="765"/>
    </location>
</feature>
<feature type="transmembrane region" description="Helical" evidence="2">
    <location>
        <begin position="143"/>
        <end position="166"/>
    </location>
</feature>
<dbReference type="Proteomes" id="UP001431209">
    <property type="component" value="Unassembled WGS sequence"/>
</dbReference>
<feature type="transmembrane region" description="Helical" evidence="2">
    <location>
        <begin position="958"/>
        <end position="987"/>
    </location>
</feature>
<keyword evidence="5" id="KW-1185">Reference proteome</keyword>
<feature type="region of interest" description="Disordered" evidence="1">
    <location>
        <begin position="1384"/>
        <end position="1441"/>
    </location>
</feature>
<accession>A0AAW2YID4</accession>
<dbReference type="GO" id="GO:0004383">
    <property type="term" value="F:guanylate cyclase activity"/>
    <property type="evidence" value="ECO:0007669"/>
    <property type="project" value="TreeGrafter"/>
</dbReference>
<dbReference type="CDD" id="cd00130">
    <property type="entry name" value="PAS"/>
    <property type="match status" value="1"/>
</dbReference>
<feature type="transmembrane region" description="Helical" evidence="2">
    <location>
        <begin position="108"/>
        <end position="131"/>
    </location>
</feature>
<dbReference type="Pfam" id="PF00211">
    <property type="entry name" value="Guanylate_cyc"/>
    <property type="match status" value="1"/>
</dbReference>
<evidence type="ECO:0000313" key="5">
    <source>
        <dbReference type="Proteomes" id="UP001431209"/>
    </source>
</evidence>
<feature type="transmembrane region" description="Helical" evidence="2">
    <location>
        <begin position="490"/>
        <end position="512"/>
    </location>
</feature>
<dbReference type="SMART" id="SM00044">
    <property type="entry name" value="CYCc"/>
    <property type="match status" value="1"/>
</dbReference>
<feature type="transmembrane region" description="Helical" evidence="2">
    <location>
        <begin position="12"/>
        <end position="31"/>
    </location>
</feature>
<dbReference type="CDD" id="cd07302">
    <property type="entry name" value="CHD"/>
    <property type="match status" value="1"/>
</dbReference>
<sequence length="1441" mass="163975">MSCYDQSNIVFGLISAFILFSQSFFIVIHVISITDMTSGSQSSVFSIDRFYIILYERLSQLVISLLYHLIPKYAVWPIPSLQIVSSALMAISMAYYLPFYNKHTNCFFFSFVVARLVTSIVVLITSTVNYYNPTYIVGTTLSVASLIVFLVCLVISFIGLEIYIYWISRQVQHAEDLLVASSNSDNEFPTNLRKQISVRALEFGLKFALGSRQDTVVQQLDKVVKLAALQNLDSCKLSITRAVMHIYYDEGRQRYASTCLMHALSFNPSLVSQFDIALRMQDLENELGSYKIQKRVNHRLHLAKRKIAEVNAHAKQFWGTIFESSDHDLCSILESMHSKMRDCGMIVNDLATECPKLSKVMELKAEYTRDVKRDFYKAAEIQDVADKLRQEEEELASKRRVAFTQSSLSIPPQTPNNKRQGDFFNSKNQIIPVEESDAFENEDSHQYQDEVFDVEKYTEENKKQLNSTQNQRVDETVKYRKSILRKNHHFLARSILFLFVALFMLLLVASIISSQIAIVINNVQTQFEACRLQSNSYTVLDQMRYNQFQYRLTNTSDPLISTRTAQIQQDITQTVSDVPASSSFTSQLYSFFSSSPEPRQSERTLYDFSIQLQNTLSQLVAYPILNETISNNNFLLLWNNRLTSLNNYRSYCNDLTESYLTSSQSNLAGLISIYVIAAVLLLLVLFTCIPILYCIFTSRRRMLNVLRTIPKTTIKSIHSTISNPPQNYKLHTKRFGSKHKITCSLLLYALGCVLVLICIAIDGGVKINAHQKTYRLVRNAATLSASLRRISFELGELTQQTSFDQLSSTSLDVTPENITLQINSARMLWNSIRFGTSNSASLLGQSTLLDQIIQSDTLCAPSAGKLSSPINDDRNVTISRSPMVYDFTLSCISMNTLLETILSSSTLLVTTYPTLSPLSRFNQRNQTFVMVDLMRYRIEESIIYFFFNPSLFVSGFQFWYVCVLVLIFVNVPCIIYALVHFHMYIAVSHQIRKMIMYVPDKVIDDIPSLRKFVMHDLRWRTMLKTSSDVVVDDENKELNFDYGATSLLQITQEPMLICDQEKIIMNVNSALCEMFCYEDQYELLGKVFDDVLLNHTNLELPTSHMQSTQVGVKKDNVTFPIKLCISMFDSRDGSRMASVLFLDDSEHYNQLKIEKERSDKLLASIVPLAVANKMNSGEQCIAESFPDVTCLQLRLTDFDVLSRGMSALDTVQMLDACVGALDDLCTTYGLEKILKTSTDTYFCVGGMHGHDKEHALRAVKFAQEAVKAIKEVSDSLNVCIGIHTGSIMAGVVGRTKFCYDVWGETSEMTRVLCDSCEVGRILCSDTVQSRLTDIHFKEHMISIMMDGYEHATMKAYLLCTEEDQVEDTDQPIQRQTEEAYEPITQPPTPILRDYEQRSSPLSRPITPIRTTLGEPNKNIAKKTGLPPLRRYNNVEKNNLDV</sequence>
<dbReference type="PANTHER" id="PTHR45655:SF13">
    <property type="entry name" value="SOLUBLE GUANYLATE CYCLASE GCY-32-RELATED"/>
    <property type="match status" value="1"/>
</dbReference>
<evidence type="ECO:0000313" key="4">
    <source>
        <dbReference type="EMBL" id="KAL0476551.1"/>
    </source>
</evidence>
<dbReference type="InterPro" id="IPR029787">
    <property type="entry name" value="Nucleotide_cyclase"/>
</dbReference>
<reference evidence="4 5" key="1">
    <citation type="submission" date="2024-03" db="EMBL/GenBank/DDBJ databases">
        <title>The Acrasis kona genome and developmental transcriptomes reveal deep origins of eukaryotic multicellular pathways.</title>
        <authorList>
            <person name="Sheikh S."/>
            <person name="Fu C.-J."/>
            <person name="Brown M.W."/>
            <person name="Baldauf S.L."/>
        </authorList>
    </citation>
    <scope>NUCLEOTIDE SEQUENCE [LARGE SCALE GENOMIC DNA]</scope>
    <source>
        <strain evidence="4 5">ATCC MYA-3509</strain>
    </source>
</reference>
<gene>
    <name evidence="4" type="ORF">AKO1_006061</name>
</gene>
<dbReference type="GO" id="GO:0008074">
    <property type="term" value="C:guanylate cyclase complex, soluble"/>
    <property type="evidence" value="ECO:0007669"/>
    <property type="project" value="TreeGrafter"/>
</dbReference>
<dbReference type="Gene3D" id="3.30.70.1230">
    <property type="entry name" value="Nucleotide cyclase"/>
    <property type="match status" value="1"/>
</dbReference>
<dbReference type="PANTHER" id="PTHR45655">
    <property type="entry name" value="GUANYLATE CYCLASE SOLUBLE SUBUNIT BETA-2"/>
    <property type="match status" value="1"/>
</dbReference>
<dbReference type="EMBL" id="JAOPGA020000059">
    <property type="protein sequence ID" value="KAL0476551.1"/>
    <property type="molecule type" value="Genomic_DNA"/>
</dbReference>
<dbReference type="Gene3D" id="3.30.450.20">
    <property type="entry name" value="PAS domain"/>
    <property type="match status" value="1"/>
</dbReference>
<keyword evidence="2" id="KW-0472">Membrane</keyword>
<feature type="transmembrane region" description="Helical" evidence="2">
    <location>
        <begin position="76"/>
        <end position="96"/>
    </location>
</feature>
<name>A0AAW2YID4_9EUKA</name>
<dbReference type="InterPro" id="IPR001054">
    <property type="entry name" value="A/G_cyclase"/>
</dbReference>
<feature type="transmembrane region" description="Helical" evidence="2">
    <location>
        <begin position="671"/>
        <end position="696"/>
    </location>
</feature>
<dbReference type="PROSITE" id="PS50125">
    <property type="entry name" value="GUANYLATE_CYCLASE_2"/>
    <property type="match status" value="1"/>
</dbReference>
<keyword evidence="2" id="KW-0812">Transmembrane</keyword>
<dbReference type="GO" id="GO:0070482">
    <property type="term" value="P:response to oxygen levels"/>
    <property type="evidence" value="ECO:0007669"/>
    <property type="project" value="TreeGrafter"/>
</dbReference>
<protein>
    <submittedName>
        <fullName evidence="4">Cob</fullName>
    </submittedName>
</protein>
<evidence type="ECO:0000259" key="3">
    <source>
        <dbReference type="PROSITE" id="PS50125"/>
    </source>
</evidence>
<evidence type="ECO:0000256" key="1">
    <source>
        <dbReference type="SAM" id="MobiDB-lite"/>
    </source>
</evidence>
<dbReference type="SUPFAM" id="SSF55073">
    <property type="entry name" value="Nucleotide cyclase"/>
    <property type="match status" value="1"/>
</dbReference>
<comment type="caution">
    <text evidence="4">The sequence shown here is derived from an EMBL/GenBank/DDBJ whole genome shotgun (WGS) entry which is preliminary data.</text>
</comment>
<organism evidence="4 5">
    <name type="scientific">Acrasis kona</name>
    <dbReference type="NCBI Taxonomy" id="1008807"/>
    <lineage>
        <taxon>Eukaryota</taxon>
        <taxon>Discoba</taxon>
        <taxon>Heterolobosea</taxon>
        <taxon>Tetramitia</taxon>
        <taxon>Eutetramitia</taxon>
        <taxon>Acrasidae</taxon>
        <taxon>Acrasis</taxon>
    </lineage>
</organism>